<protein>
    <submittedName>
        <fullName evidence="4">Metal-dependent hydrolase YabD</fullName>
    </submittedName>
</protein>
<dbReference type="GO" id="GO:0016788">
    <property type="term" value="F:hydrolase activity, acting on ester bonds"/>
    <property type="evidence" value="ECO:0007669"/>
    <property type="project" value="InterPro"/>
</dbReference>
<evidence type="ECO:0000256" key="2">
    <source>
        <dbReference type="ARBA" id="ARBA00022801"/>
    </source>
</evidence>
<dbReference type="PROSITE" id="PS01091">
    <property type="entry name" value="TATD_3"/>
    <property type="match status" value="1"/>
</dbReference>
<feature type="binding site" evidence="3">
    <location>
        <position position="93"/>
    </location>
    <ligand>
        <name>a divalent metal cation</name>
        <dbReference type="ChEBI" id="CHEBI:60240"/>
        <label>1</label>
    </ligand>
</feature>
<evidence type="ECO:0000256" key="3">
    <source>
        <dbReference type="PIRSR" id="PIRSR005902-1"/>
    </source>
</evidence>
<evidence type="ECO:0000313" key="5">
    <source>
        <dbReference type="Proteomes" id="UP000678895"/>
    </source>
</evidence>
<dbReference type="EMBL" id="BORS01000035">
    <property type="protein sequence ID" value="GIO45175.1"/>
    <property type="molecule type" value="Genomic_DNA"/>
</dbReference>
<dbReference type="GO" id="GO:0046872">
    <property type="term" value="F:metal ion binding"/>
    <property type="evidence" value="ECO:0007669"/>
    <property type="project" value="UniProtKB-KW"/>
</dbReference>
<dbReference type="PROSITE" id="PS01137">
    <property type="entry name" value="TATD_1"/>
    <property type="match status" value="1"/>
</dbReference>
<keyword evidence="2 4" id="KW-0378">Hydrolase</keyword>
<dbReference type="FunFam" id="3.20.20.140:FF:000005">
    <property type="entry name" value="TatD family hydrolase"/>
    <property type="match status" value="1"/>
</dbReference>
<evidence type="ECO:0000256" key="1">
    <source>
        <dbReference type="ARBA" id="ARBA00022723"/>
    </source>
</evidence>
<dbReference type="PANTHER" id="PTHR46124:SF2">
    <property type="entry name" value="D-AMINOACYL-TRNA DEACYLASE"/>
    <property type="match status" value="1"/>
</dbReference>
<dbReference type="PANTHER" id="PTHR46124">
    <property type="entry name" value="D-AMINOACYL-TRNA DEACYLASE"/>
    <property type="match status" value="1"/>
</dbReference>
<accession>A0A920CNA0</accession>
<dbReference type="PIRSF" id="PIRSF005902">
    <property type="entry name" value="DNase_TatD"/>
    <property type="match status" value="1"/>
</dbReference>
<feature type="binding site" evidence="3">
    <location>
        <position position="204"/>
    </location>
    <ligand>
        <name>a divalent metal cation</name>
        <dbReference type="ChEBI" id="CHEBI:60240"/>
        <label>1</label>
    </ligand>
</feature>
<dbReference type="GO" id="GO:0004536">
    <property type="term" value="F:DNA nuclease activity"/>
    <property type="evidence" value="ECO:0007669"/>
    <property type="project" value="InterPro"/>
</dbReference>
<dbReference type="InterPro" id="IPR032466">
    <property type="entry name" value="Metal_Hydrolase"/>
</dbReference>
<dbReference type="InterPro" id="IPR001130">
    <property type="entry name" value="TatD-like"/>
</dbReference>
<feature type="binding site" evidence="3">
    <location>
        <position position="7"/>
    </location>
    <ligand>
        <name>a divalent metal cation</name>
        <dbReference type="ChEBI" id="CHEBI:60240"/>
        <label>1</label>
    </ligand>
</feature>
<dbReference type="InterPro" id="IPR015991">
    <property type="entry name" value="TatD/YcfH-like"/>
</dbReference>
<dbReference type="Gene3D" id="3.20.20.140">
    <property type="entry name" value="Metal-dependent hydrolases"/>
    <property type="match status" value="1"/>
</dbReference>
<dbReference type="InterPro" id="IPR018228">
    <property type="entry name" value="DNase_TatD-rel_CS"/>
</dbReference>
<feature type="binding site" evidence="3">
    <location>
        <position position="9"/>
    </location>
    <ligand>
        <name>a divalent metal cation</name>
        <dbReference type="ChEBI" id="CHEBI:60240"/>
        <label>1</label>
    </ligand>
</feature>
<dbReference type="GO" id="GO:0005829">
    <property type="term" value="C:cytosol"/>
    <property type="evidence" value="ECO:0007669"/>
    <property type="project" value="TreeGrafter"/>
</dbReference>
<comment type="caution">
    <text evidence="4">The sequence shown here is derived from an EMBL/GenBank/DDBJ whole genome shotgun (WGS) entry which is preliminary data.</text>
</comment>
<dbReference type="RefSeq" id="WP_301630947.1">
    <property type="nucleotide sequence ID" value="NZ_BORS01000035.1"/>
</dbReference>
<keyword evidence="1 3" id="KW-0479">Metal-binding</keyword>
<gene>
    <name evidence="4" type="primary">yabD</name>
    <name evidence="4" type="ORF">J41TS4_49330</name>
</gene>
<sequence>MELFDTHTHMDSKNFDEDRAETIERAREQGVTRMINIGFNRETIPTTMKLAEEYEFIYAAVGWHPQDAITMKEEDLDWITELCKHEKVVAIGEIGLDYYWDTSPKEVQHEVFRKQIRLARQLGMPISIHNRDAHEDVVRILREEKASEIGGVMHSFSGSWEIAKMCLDMNFHLSFGGPITFKNAKQPKEVLMKTPLDRLLIETDSPYLTPHPFRGKRNESGYVRLVAEAAAELLGKELEEIARITTQNALERFGIR</sequence>
<keyword evidence="5" id="KW-1185">Reference proteome</keyword>
<name>A0A920CNA0_9BACL</name>
<dbReference type="CDD" id="cd01310">
    <property type="entry name" value="TatD_DNAse"/>
    <property type="match status" value="1"/>
</dbReference>
<dbReference type="NCBIfam" id="TIGR00010">
    <property type="entry name" value="YchF/TatD family DNA exonuclease"/>
    <property type="match status" value="1"/>
</dbReference>
<dbReference type="SUPFAM" id="SSF51556">
    <property type="entry name" value="Metallo-dependent hydrolases"/>
    <property type="match status" value="1"/>
</dbReference>
<dbReference type="Pfam" id="PF01026">
    <property type="entry name" value="TatD_DNase"/>
    <property type="match status" value="1"/>
</dbReference>
<evidence type="ECO:0000313" key="4">
    <source>
        <dbReference type="EMBL" id="GIO45175.1"/>
    </source>
</evidence>
<reference evidence="4" key="1">
    <citation type="submission" date="2021-03" db="EMBL/GenBank/DDBJ databases">
        <title>Antimicrobial resistance genes in bacteria isolated from Japanese honey, and their potential for conferring macrolide and lincosamide resistance in the American foulbrood pathogen Paenibacillus larvae.</title>
        <authorList>
            <person name="Okamoto M."/>
            <person name="Kumagai M."/>
            <person name="Kanamori H."/>
            <person name="Takamatsu D."/>
        </authorList>
    </citation>
    <scope>NUCLEOTIDE SEQUENCE</scope>
    <source>
        <strain evidence="4">J41TS4</strain>
    </source>
</reference>
<proteinExistence type="predicted"/>
<dbReference type="PROSITE" id="PS01090">
    <property type="entry name" value="TATD_2"/>
    <property type="match status" value="1"/>
</dbReference>
<organism evidence="4 5">
    <name type="scientific">Paenibacillus apis</name>
    <dbReference type="NCBI Taxonomy" id="1792174"/>
    <lineage>
        <taxon>Bacteria</taxon>
        <taxon>Bacillati</taxon>
        <taxon>Bacillota</taxon>
        <taxon>Bacilli</taxon>
        <taxon>Bacillales</taxon>
        <taxon>Paenibacillaceae</taxon>
        <taxon>Paenibacillus</taxon>
    </lineage>
</organism>
<feature type="binding site" evidence="3">
    <location>
        <position position="154"/>
    </location>
    <ligand>
        <name>a divalent metal cation</name>
        <dbReference type="ChEBI" id="CHEBI:60240"/>
        <label>2</label>
    </ligand>
</feature>
<dbReference type="AlphaFoldDB" id="A0A920CNA0"/>
<dbReference type="Proteomes" id="UP000678895">
    <property type="component" value="Unassembled WGS sequence"/>
</dbReference>
<feature type="binding site" evidence="3">
    <location>
        <position position="129"/>
    </location>
    <ligand>
        <name>a divalent metal cation</name>
        <dbReference type="ChEBI" id="CHEBI:60240"/>
        <label>2</label>
    </ligand>
</feature>